<dbReference type="Proteomes" id="UP001160334">
    <property type="component" value="Unassembled WGS sequence"/>
</dbReference>
<gene>
    <name evidence="1" type="ORF">M2280_005204</name>
</gene>
<organism evidence="1 2">
    <name type="scientific">Prescottella agglutinans</name>
    <dbReference type="NCBI Taxonomy" id="1644129"/>
    <lineage>
        <taxon>Bacteria</taxon>
        <taxon>Bacillati</taxon>
        <taxon>Actinomycetota</taxon>
        <taxon>Actinomycetes</taxon>
        <taxon>Mycobacteriales</taxon>
        <taxon>Nocardiaceae</taxon>
        <taxon>Prescottella</taxon>
    </lineage>
</organism>
<dbReference type="RefSeq" id="WP_280763206.1">
    <property type="nucleotide sequence ID" value="NZ_JARXVC010000017.1"/>
</dbReference>
<dbReference type="EMBL" id="JARXVC010000017">
    <property type="protein sequence ID" value="MDH6283953.1"/>
    <property type="molecule type" value="Genomic_DNA"/>
</dbReference>
<evidence type="ECO:0000313" key="1">
    <source>
        <dbReference type="EMBL" id="MDH6283953.1"/>
    </source>
</evidence>
<dbReference type="Gene3D" id="1.10.260.40">
    <property type="entry name" value="lambda repressor-like DNA-binding domains"/>
    <property type="match status" value="1"/>
</dbReference>
<protein>
    <submittedName>
        <fullName evidence="1">Uncharacterized protein</fullName>
    </submittedName>
</protein>
<evidence type="ECO:0000313" key="2">
    <source>
        <dbReference type="Proteomes" id="UP001160334"/>
    </source>
</evidence>
<name>A0ABT6MI12_9NOCA</name>
<accession>A0ABT6MI12</accession>
<sequence>MSSDSSDLAIHVRVNRLFAFGHSFGEPEQSSGDVAAELSRRLGREVDPAVIDSLRTDSTPTGTATDSAVLAELASHFGAPAAYLTGTKNVHKVDQQLRLVIAARDAQANGVCFRAGGSNDAAVELMISELEKDARHGSEDRPA</sequence>
<reference evidence="1 2" key="1">
    <citation type="submission" date="2023-04" db="EMBL/GenBank/DDBJ databases">
        <title>Forest soil microbial communities from Buena Vista Peninsula, Colon Province, Panama.</title>
        <authorList>
            <person name="Bouskill N."/>
        </authorList>
    </citation>
    <scope>NUCLEOTIDE SEQUENCE [LARGE SCALE GENOMIC DNA]</scope>
    <source>
        <strain evidence="1 2">CFH S0262</strain>
    </source>
</reference>
<keyword evidence="2" id="KW-1185">Reference proteome</keyword>
<comment type="caution">
    <text evidence="1">The sequence shown here is derived from an EMBL/GenBank/DDBJ whole genome shotgun (WGS) entry which is preliminary data.</text>
</comment>
<dbReference type="InterPro" id="IPR010982">
    <property type="entry name" value="Lambda_DNA-bd_dom_sf"/>
</dbReference>
<proteinExistence type="predicted"/>